<dbReference type="OrthoDB" id="8121437at2759"/>
<dbReference type="EMBL" id="UXSR01000380">
    <property type="protein sequence ID" value="VDD76369.1"/>
    <property type="molecule type" value="Genomic_DNA"/>
</dbReference>
<dbReference type="AlphaFoldDB" id="A0A0R3U6H1"/>
<dbReference type="Proteomes" id="UP000267029">
    <property type="component" value="Unassembled WGS sequence"/>
</dbReference>
<dbReference type="GO" id="GO:0031849">
    <property type="term" value="F:olfactory receptor binding"/>
    <property type="evidence" value="ECO:0007669"/>
    <property type="project" value="TreeGrafter"/>
</dbReference>
<evidence type="ECO:0000313" key="12">
    <source>
        <dbReference type="WBParaSite" id="MCU_008481-RC"/>
    </source>
</evidence>
<dbReference type="PANTHER" id="PTHR14402">
    <property type="entry name" value="RECEPTOR TRANSPORTING PROTEIN"/>
    <property type="match status" value="1"/>
</dbReference>
<comment type="subcellular location">
    <subcellularLocation>
        <location evidence="1">Membrane</location>
        <topology evidence="1">Single-pass membrane protein</topology>
    </subcellularLocation>
</comment>
<evidence type="ECO:0000256" key="5">
    <source>
        <dbReference type="ARBA" id="ARBA00022833"/>
    </source>
</evidence>
<evidence type="ECO:0000256" key="2">
    <source>
        <dbReference type="ARBA" id="ARBA00022692"/>
    </source>
</evidence>
<keyword evidence="6" id="KW-1133">Transmembrane helix</keyword>
<keyword evidence="4" id="KW-0863">Zinc-finger</keyword>
<dbReference type="WBParaSite" id="MCU_008481-RC">
    <property type="protein sequence ID" value="MCU_008481-RC"/>
    <property type="gene ID" value="MCU_008481"/>
</dbReference>
<accession>A0A0R3U6H1</accession>
<evidence type="ECO:0000256" key="7">
    <source>
        <dbReference type="ARBA" id="ARBA00023136"/>
    </source>
</evidence>
<evidence type="ECO:0000256" key="6">
    <source>
        <dbReference type="ARBA" id="ARBA00022989"/>
    </source>
</evidence>
<dbReference type="GO" id="GO:0016020">
    <property type="term" value="C:membrane"/>
    <property type="evidence" value="ECO:0007669"/>
    <property type="project" value="UniProtKB-SubCell"/>
</dbReference>
<keyword evidence="3" id="KW-0479">Metal-binding</keyword>
<dbReference type="SMART" id="SM01328">
    <property type="entry name" value="zf-3CxxC"/>
    <property type="match status" value="1"/>
</dbReference>
<evidence type="ECO:0000256" key="3">
    <source>
        <dbReference type="ARBA" id="ARBA00022723"/>
    </source>
</evidence>
<name>A0A0R3U6H1_MESCO</name>
<dbReference type="GO" id="GO:0051205">
    <property type="term" value="P:protein insertion into membrane"/>
    <property type="evidence" value="ECO:0007669"/>
    <property type="project" value="TreeGrafter"/>
</dbReference>
<evidence type="ECO:0000256" key="1">
    <source>
        <dbReference type="ARBA" id="ARBA00004167"/>
    </source>
</evidence>
<keyword evidence="2" id="KW-0812">Transmembrane</keyword>
<proteinExistence type="predicted"/>
<organism evidence="12">
    <name type="scientific">Mesocestoides corti</name>
    <name type="common">Flatworm</name>
    <dbReference type="NCBI Taxonomy" id="53468"/>
    <lineage>
        <taxon>Eukaryota</taxon>
        <taxon>Metazoa</taxon>
        <taxon>Spiralia</taxon>
        <taxon>Lophotrochozoa</taxon>
        <taxon>Platyhelminthes</taxon>
        <taxon>Cestoda</taxon>
        <taxon>Eucestoda</taxon>
        <taxon>Cyclophyllidea</taxon>
        <taxon>Mesocestoididae</taxon>
        <taxon>Mesocestoides</taxon>
    </lineage>
</organism>
<evidence type="ECO:0000259" key="8">
    <source>
        <dbReference type="SMART" id="SM01328"/>
    </source>
</evidence>
<evidence type="ECO:0000313" key="10">
    <source>
        <dbReference type="Proteomes" id="UP000267029"/>
    </source>
</evidence>
<dbReference type="InterPro" id="IPR026096">
    <property type="entry name" value="R-trans_p"/>
</dbReference>
<dbReference type="WBParaSite" id="MCU_008481-RB">
    <property type="protein sequence ID" value="MCU_008481-RB"/>
    <property type="gene ID" value="MCU_008481"/>
</dbReference>
<reference evidence="11 12" key="2">
    <citation type="submission" date="2019-11" db="UniProtKB">
        <authorList>
            <consortium name="WormBaseParasite"/>
        </authorList>
    </citation>
    <scope>IDENTIFICATION</scope>
</reference>
<keyword evidence="10" id="KW-1185">Reference proteome</keyword>
<protein>
    <submittedName>
        <fullName evidence="11 12">Zf-3CxxC domain-containing protein</fullName>
    </submittedName>
</protein>
<evidence type="ECO:0000256" key="4">
    <source>
        <dbReference type="ARBA" id="ARBA00022771"/>
    </source>
</evidence>
<dbReference type="Pfam" id="PF13695">
    <property type="entry name" value="Zn_ribbon_3CxxC"/>
    <property type="match status" value="1"/>
</dbReference>
<dbReference type="GO" id="GO:0008270">
    <property type="term" value="F:zinc ion binding"/>
    <property type="evidence" value="ECO:0007669"/>
    <property type="project" value="UniProtKB-KW"/>
</dbReference>
<sequence length="410" mass="46470">MPENRLPGGHPDLHDDTVSAQRRSRTICVCTQCVLAYLSDFANCVNTLWPSLGQSAQNTEEPMNIDRDLHANLHILWIGQFVNLFAPLYMTTGVMWYLRPVDKDETILNPALWRTTVKAKVRFECESCQHVWTSMMGTAVFSVYPSISVDNALELCFTLMGQQCTNCDSKVFQSAIWYPEEVIRVLSYIHWQICDEFLMLNGTPQMAALNARNTPPENTSRSRRALLAVRTVCRSVSLAGGRQNPIYQSLLTSRSGRPLKHHNSAQCEACLRGVCLSQKRSLEKTEFKANTRTYTRRRRRCPFTGLTEKKDKATSITPEKVHELAEARTTLKIEEDMFKLCIQVPTHSTMFGSVKAANKREVIVFRSLRCTNVVDSKPDVVEKPWRSCGDLVECLKSFARVTIGDPEVPV</sequence>
<evidence type="ECO:0000313" key="9">
    <source>
        <dbReference type="EMBL" id="VDD76369.1"/>
    </source>
</evidence>
<dbReference type="InterPro" id="IPR027377">
    <property type="entry name" value="ZAR1/RTP1-5-like_Znf-3CxxC"/>
</dbReference>
<feature type="domain" description="3CxxC-type" evidence="8">
    <location>
        <begin position="118"/>
        <end position="200"/>
    </location>
</feature>
<evidence type="ECO:0000313" key="11">
    <source>
        <dbReference type="WBParaSite" id="MCU_008481-RB"/>
    </source>
</evidence>
<keyword evidence="5" id="KW-0862">Zinc</keyword>
<gene>
    <name evidence="9" type="ORF">MCOS_LOCUS2372</name>
</gene>
<dbReference type="GO" id="GO:0006612">
    <property type="term" value="P:protein targeting to membrane"/>
    <property type="evidence" value="ECO:0007669"/>
    <property type="project" value="TreeGrafter"/>
</dbReference>
<reference evidence="9 10" key="1">
    <citation type="submission" date="2018-10" db="EMBL/GenBank/DDBJ databases">
        <authorList>
            <consortium name="Pathogen Informatics"/>
        </authorList>
    </citation>
    <scope>NUCLEOTIDE SEQUENCE [LARGE SCALE GENOMIC DNA]</scope>
</reference>
<keyword evidence="7" id="KW-0472">Membrane</keyword>
<dbReference type="PANTHER" id="PTHR14402:SF10">
    <property type="entry name" value="3CXXC-TYPE DOMAIN-CONTAINING PROTEIN"/>
    <property type="match status" value="1"/>
</dbReference>